<keyword evidence="2" id="KW-0732">Signal</keyword>
<evidence type="ECO:0000256" key="1">
    <source>
        <dbReference type="SAM" id="MobiDB-lite"/>
    </source>
</evidence>
<proteinExistence type="predicted"/>
<name>A0A2A9P187_9AGAR</name>
<dbReference type="OrthoDB" id="3348811at2759"/>
<keyword evidence="4" id="KW-1185">Reference proteome</keyword>
<sequence length="405" mass="44667">MFVRSAFLVSLALLLVGQVLSSPAMMKRIPAPAPIEPLVRRLDTILMYKKRQQEIPVEQAVKSPNGVIQPYPKRQIPVEQAVKAPNGQIVPYPKRQIPAEQAVKSPNGQVVPYPKRQIPAEQAVKAPNGQIQPYPKRQIPVEQAVKAPNGQIVPYPKRQIPAEQAVKSPNGQIQPYPKREFIPAEEAVAAPDGIIRRSTLTLACHRMTEYDYSPEAYERYISTQRRIARWVDQTERHRPEFSTGNDVTPPVPPTVYGDGEDGYFSGGGTGRRPSKSRDRRHTLSLASHPVYPYSAHYGAPVPPPYPYPPNSAGLMVPGPMPVSAGYTSFSQAVPPPPLMIISPAASHQSHKSRRSQKSRHSQTYMLASAPVTGGGGYYQYPYGTSTGYVYMGSSRQVRTSLFALA</sequence>
<feature type="region of interest" description="Disordered" evidence="1">
    <location>
        <begin position="256"/>
        <end position="281"/>
    </location>
</feature>
<dbReference type="AlphaFoldDB" id="A0A2A9P187"/>
<dbReference type="Proteomes" id="UP000242287">
    <property type="component" value="Unassembled WGS sequence"/>
</dbReference>
<dbReference type="STRING" id="703135.A0A2A9P187"/>
<gene>
    <name evidence="3" type="ORF">AMATHDRAFT_6</name>
</gene>
<feature type="compositionally biased region" description="Basic residues" evidence="1">
    <location>
        <begin position="272"/>
        <end position="281"/>
    </location>
</feature>
<feature type="chain" id="PRO_5013061018" evidence="2">
    <location>
        <begin position="22"/>
        <end position="405"/>
    </location>
</feature>
<evidence type="ECO:0000313" key="4">
    <source>
        <dbReference type="Proteomes" id="UP000242287"/>
    </source>
</evidence>
<accession>A0A2A9P187</accession>
<reference evidence="3 4" key="1">
    <citation type="submission" date="2014-02" db="EMBL/GenBank/DDBJ databases">
        <title>Transposable element dynamics among asymbiotic and ectomycorrhizal Amanita fungi.</title>
        <authorList>
            <consortium name="DOE Joint Genome Institute"/>
            <person name="Hess J."/>
            <person name="Skrede I."/>
            <person name="Wolfe B."/>
            <person name="LaButti K."/>
            <person name="Ohm R.A."/>
            <person name="Grigoriev I.V."/>
            <person name="Pringle A."/>
        </authorList>
    </citation>
    <scope>NUCLEOTIDE SEQUENCE [LARGE SCALE GENOMIC DNA]</scope>
    <source>
        <strain evidence="3 4">SKay4041</strain>
    </source>
</reference>
<evidence type="ECO:0000313" key="3">
    <source>
        <dbReference type="EMBL" id="PFH54420.1"/>
    </source>
</evidence>
<feature type="signal peptide" evidence="2">
    <location>
        <begin position="1"/>
        <end position="21"/>
    </location>
</feature>
<protein>
    <submittedName>
        <fullName evidence="3">Uncharacterized protein</fullName>
    </submittedName>
</protein>
<evidence type="ECO:0000256" key="2">
    <source>
        <dbReference type="SAM" id="SignalP"/>
    </source>
</evidence>
<feature type="region of interest" description="Disordered" evidence="1">
    <location>
        <begin position="341"/>
        <end position="361"/>
    </location>
</feature>
<dbReference type="EMBL" id="KZ301969">
    <property type="protein sequence ID" value="PFH54420.1"/>
    <property type="molecule type" value="Genomic_DNA"/>
</dbReference>
<organism evidence="3 4">
    <name type="scientific">Amanita thiersii Skay4041</name>
    <dbReference type="NCBI Taxonomy" id="703135"/>
    <lineage>
        <taxon>Eukaryota</taxon>
        <taxon>Fungi</taxon>
        <taxon>Dikarya</taxon>
        <taxon>Basidiomycota</taxon>
        <taxon>Agaricomycotina</taxon>
        <taxon>Agaricomycetes</taxon>
        <taxon>Agaricomycetidae</taxon>
        <taxon>Agaricales</taxon>
        <taxon>Pluteineae</taxon>
        <taxon>Amanitaceae</taxon>
        <taxon>Amanita</taxon>
    </lineage>
</organism>
<feature type="compositionally biased region" description="Basic residues" evidence="1">
    <location>
        <begin position="348"/>
        <end position="360"/>
    </location>
</feature>